<organism evidence="2">
    <name type="scientific">marine sediment metagenome</name>
    <dbReference type="NCBI Taxonomy" id="412755"/>
    <lineage>
        <taxon>unclassified sequences</taxon>
        <taxon>metagenomes</taxon>
        <taxon>ecological metagenomes</taxon>
    </lineage>
</organism>
<name>A0A0F9PCC1_9ZZZZ</name>
<keyword evidence="1" id="KW-1133">Transmembrane helix</keyword>
<protein>
    <submittedName>
        <fullName evidence="2">Uncharacterized protein</fullName>
    </submittedName>
</protein>
<evidence type="ECO:0000313" key="2">
    <source>
        <dbReference type="EMBL" id="KKN29465.1"/>
    </source>
</evidence>
<sequence length="57" mass="5988">MKKWLKIIGGVVATAVGIWLIVVFASEVLIFLEGIIGIAVAVIGLIILAIGVSELKE</sequence>
<gene>
    <name evidence="2" type="ORF">LCGC14_0843810</name>
</gene>
<keyword evidence="1" id="KW-0472">Membrane</keyword>
<reference evidence="2" key="1">
    <citation type="journal article" date="2015" name="Nature">
        <title>Complex archaea that bridge the gap between prokaryotes and eukaryotes.</title>
        <authorList>
            <person name="Spang A."/>
            <person name="Saw J.H."/>
            <person name="Jorgensen S.L."/>
            <person name="Zaremba-Niedzwiedzka K."/>
            <person name="Martijn J."/>
            <person name="Lind A.E."/>
            <person name="van Eijk R."/>
            <person name="Schleper C."/>
            <person name="Guy L."/>
            <person name="Ettema T.J."/>
        </authorList>
    </citation>
    <scope>NUCLEOTIDE SEQUENCE</scope>
</reference>
<keyword evidence="1" id="KW-0812">Transmembrane</keyword>
<proteinExistence type="predicted"/>
<comment type="caution">
    <text evidence="2">The sequence shown here is derived from an EMBL/GenBank/DDBJ whole genome shotgun (WGS) entry which is preliminary data.</text>
</comment>
<dbReference type="AlphaFoldDB" id="A0A0F9PCC1"/>
<evidence type="ECO:0000256" key="1">
    <source>
        <dbReference type="SAM" id="Phobius"/>
    </source>
</evidence>
<feature type="transmembrane region" description="Helical" evidence="1">
    <location>
        <begin position="7"/>
        <end position="25"/>
    </location>
</feature>
<feature type="transmembrane region" description="Helical" evidence="1">
    <location>
        <begin position="31"/>
        <end position="52"/>
    </location>
</feature>
<accession>A0A0F9PCC1</accession>
<dbReference type="EMBL" id="LAZR01002486">
    <property type="protein sequence ID" value="KKN29465.1"/>
    <property type="molecule type" value="Genomic_DNA"/>
</dbReference>